<dbReference type="PANTHER" id="PTHR43031:SF16">
    <property type="entry name" value="OXIDOREDUCTASE"/>
    <property type="match status" value="1"/>
</dbReference>
<feature type="compositionally biased region" description="Low complexity" evidence="1">
    <location>
        <begin position="1"/>
        <end position="10"/>
    </location>
</feature>
<proteinExistence type="predicted"/>
<gene>
    <name evidence="3" type="ORF">ACFPZF_36925</name>
</gene>
<evidence type="ECO:0000256" key="1">
    <source>
        <dbReference type="SAM" id="MobiDB-lite"/>
    </source>
</evidence>
<evidence type="ECO:0000313" key="3">
    <source>
        <dbReference type="EMBL" id="MFC5646912.1"/>
    </source>
</evidence>
<protein>
    <submittedName>
        <fullName evidence="3">Rhodanese-like domain-containing protein</fullName>
    </submittedName>
</protein>
<dbReference type="CDD" id="cd00158">
    <property type="entry name" value="RHOD"/>
    <property type="match status" value="1"/>
</dbReference>
<dbReference type="SMART" id="SM00450">
    <property type="entry name" value="RHOD"/>
    <property type="match status" value="1"/>
</dbReference>
<dbReference type="PANTHER" id="PTHR43031">
    <property type="entry name" value="FAD-DEPENDENT OXIDOREDUCTASE"/>
    <property type="match status" value="1"/>
</dbReference>
<dbReference type="EMBL" id="JBHSOC010000119">
    <property type="protein sequence ID" value="MFC5646912.1"/>
    <property type="molecule type" value="Genomic_DNA"/>
</dbReference>
<dbReference type="InterPro" id="IPR001763">
    <property type="entry name" value="Rhodanese-like_dom"/>
</dbReference>
<comment type="caution">
    <text evidence="3">The sequence shown here is derived from an EMBL/GenBank/DDBJ whole genome shotgun (WGS) entry which is preliminary data.</text>
</comment>
<dbReference type="Gene3D" id="3.40.250.10">
    <property type="entry name" value="Rhodanese-like domain"/>
    <property type="match status" value="1"/>
</dbReference>
<feature type="domain" description="Rhodanese" evidence="2">
    <location>
        <begin position="27"/>
        <end position="113"/>
    </location>
</feature>
<dbReference type="RefSeq" id="WP_346148034.1">
    <property type="nucleotide sequence ID" value="NZ_BAAAUA010000043.1"/>
</dbReference>
<dbReference type="SUPFAM" id="SSF52821">
    <property type="entry name" value="Rhodanese/Cell cycle control phosphatase"/>
    <property type="match status" value="1"/>
</dbReference>
<name>A0ABW0VMG2_9ACTN</name>
<feature type="region of interest" description="Disordered" evidence="1">
    <location>
        <begin position="1"/>
        <end position="21"/>
    </location>
</feature>
<dbReference type="Proteomes" id="UP001596066">
    <property type="component" value="Unassembled WGS sequence"/>
</dbReference>
<dbReference type="InterPro" id="IPR036873">
    <property type="entry name" value="Rhodanese-like_dom_sf"/>
</dbReference>
<dbReference type="Pfam" id="PF00581">
    <property type="entry name" value="Rhodanese"/>
    <property type="match status" value="1"/>
</dbReference>
<evidence type="ECO:0000259" key="2">
    <source>
        <dbReference type="PROSITE" id="PS50206"/>
    </source>
</evidence>
<evidence type="ECO:0000313" key="4">
    <source>
        <dbReference type="Proteomes" id="UP001596066"/>
    </source>
</evidence>
<dbReference type="PROSITE" id="PS50206">
    <property type="entry name" value="RHODANESE_3"/>
    <property type="match status" value="1"/>
</dbReference>
<keyword evidence="4" id="KW-1185">Reference proteome</keyword>
<sequence>MATPAARPAAPSDPREIGPADAHRRVLAGEAVLLDVREPEEQAAARVPGAVPLPLDRLLTGSATPPAGLLLTFCRSGNRSRVAADHLAARGLPALNVTGGLRAWAAAGLPVHDTAHGSGGPGRAAI</sequence>
<accession>A0ABW0VMG2</accession>
<organism evidence="3 4">
    <name type="scientific">Kitasatospora cinereorecta</name>
    <dbReference type="NCBI Taxonomy" id="285560"/>
    <lineage>
        <taxon>Bacteria</taxon>
        <taxon>Bacillati</taxon>
        <taxon>Actinomycetota</taxon>
        <taxon>Actinomycetes</taxon>
        <taxon>Kitasatosporales</taxon>
        <taxon>Streptomycetaceae</taxon>
        <taxon>Kitasatospora</taxon>
    </lineage>
</organism>
<reference evidence="4" key="1">
    <citation type="journal article" date="2019" name="Int. J. Syst. Evol. Microbiol.">
        <title>The Global Catalogue of Microorganisms (GCM) 10K type strain sequencing project: providing services to taxonomists for standard genome sequencing and annotation.</title>
        <authorList>
            <consortium name="The Broad Institute Genomics Platform"/>
            <consortium name="The Broad Institute Genome Sequencing Center for Infectious Disease"/>
            <person name="Wu L."/>
            <person name="Ma J."/>
        </authorList>
    </citation>
    <scope>NUCLEOTIDE SEQUENCE [LARGE SCALE GENOMIC DNA]</scope>
    <source>
        <strain evidence="4">CGMCC 4.1622</strain>
    </source>
</reference>
<dbReference type="InterPro" id="IPR050229">
    <property type="entry name" value="GlpE_sulfurtransferase"/>
</dbReference>